<comment type="caution">
    <text evidence="10">The sequence shown here is derived from an EMBL/GenBank/DDBJ whole genome shotgun (WGS) entry which is preliminary data.</text>
</comment>
<dbReference type="OrthoDB" id="2420415at2759"/>
<dbReference type="InterPro" id="IPR018200">
    <property type="entry name" value="USP_CS"/>
</dbReference>
<feature type="non-terminal residue" evidence="10">
    <location>
        <position position="1326"/>
    </location>
</feature>
<feature type="non-terminal residue" evidence="10">
    <location>
        <position position="1"/>
    </location>
</feature>
<dbReference type="InterPro" id="IPR025305">
    <property type="entry name" value="UCH_repeat_domain"/>
</dbReference>
<dbReference type="GO" id="GO:0043161">
    <property type="term" value="P:proteasome-mediated ubiquitin-dependent protein catabolic process"/>
    <property type="evidence" value="ECO:0007669"/>
    <property type="project" value="InterPro"/>
</dbReference>
<evidence type="ECO:0000313" key="11">
    <source>
        <dbReference type="Proteomes" id="UP000258309"/>
    </source>
</evidence>
<keyword evidence="4" id="KW-0833">Ubl conjugation pathway</keyword>
<feature type="region of interest" description="Disordered" evidence="8">
    <location>
        <begin position="849"/>
        <end position="874"/>
    </location>
</feature>
<evidence type="ECO:0000256" key="4">
    <source>
        <dbReference type="ARBA" id="ARBA00022786"/>
    </source>
</evidence>
<name>A0A3E2GU33_SCYLI</name>
<evidence type="ECO:0000256" key="3">
    <source>
        <dbReference type="ARBA" id="ARBA00022670"/>
    </source>
</evidence>
<dbReference type="EMBL" id="NCSJ02000430">
    <property type="protein sequence ID" value="RFU24568.1"/>
    <property type="molecule type" value="Genomic_DNA"/>
</dbReference>
<dbReference type="Pfam" id="PF13446">
    <property type="entry name" value="RPT"/>
    <property type="match status" value="4"/>
</dbReference>
<evidence type="ECO:0000256" key="2">
    <source>
        <dbReference type="ARBA" id="ARBA00012759"/>
    </source>
</evidence>
<feature type="region of interest" description="Disordered" evidence="8">
    <location>
        <begin position="753"/>
        <end position="783"/>
    </location>
</feature>
<dbReference type="Gene3D" id="3.90.70.10">
    <property type="entry name" value="Cysteine proteinases"/>
    <property type="match status" value="2"/>
</dbReference>
<keyword evidence="7" id="KW-0175">Coiled coil</keyword>
<dbReference type="PANTHER" id="PTHR43982">
    <property type="entry name" value="UBIQUITIN CARBOXYL-TERMINAL HYDROLASE"/>
    <property type="match status" value="1"/>
</dbReference>
<dbReference type="PROSITE" id="PS00972">
    <property type="entry name" value="USP_1"/>
    <property type="match status" value="1"/>
</dbReference>
<protein>
    <recommendedName>
        <fullName evidence="2">ubiquitinyl hydrolase 1</fullName>
        <ecNumber evidence="2">3.4.19.12</ecNumber>
    </recommendedName>
</protein>
<dbReference type="FunFam" id="3.90.70.10:FF:000122">
    <property type="entry name" value="Ubiquitin carboxyl-terminal hydrolase 2"/>
    <property type="match status" value="1"/>
</dbReference>
<dbReference type="STRING" id="5539.A0A3E2GU33"/>
<keyword evidence="11" id="KW-1185">Reference proteome</keyword>
<gene>
    <name evidence="10" type="ORF">B7463_g11765</name>
</gene>
<sequence length="1326" mass="150134">MEAYNLPPGPGKTAPRLIADLLEYDPRYLRKNGKNLLVDPAPKFTGRTLPPRQGPSDCRHQLMRGLRTHTPTSPDARADGSPKYVAATYCTNCRYRFDVTVDYTLRPDRTESCNLASAFNPMHHLRLSQSMNRREQKELYGEDKYNVITEAHQFICTSPTCPVIVEVKICPPRLSNEMLKLVIDPAKVDSRSRKIIESEPERFEGMEALRPLNILDYLRRYIFDAVHKGPNEKKRISSRNKKFALAFADECDDLLHYLGFNDSVDEGPNPEDVPECAWQLPEVTESNREFYEDILTELSVIISSRPEREKEASGVRIAFMATPALRDIELSLGYFDYPTKSRTVDVDLIEHPYYASLGSLDNFTDDLIRWAYERQCECDPANKPYYLDCLADLANGRESSDLQERVAMAKSIGEYSLKDIEEAYRFFNLDSKAIEVDDHIMGVYKSRIESAPRQKDEAKANLLIIGKARNSAKIEALANDRSMTFEEALEFLGVAADTPSDSIEAVAVAMADEADKSRVARALRVISRQRGNDFTLQRAATSLESGSGQPTLDIGEAYNRLQISERNAPDETVLAYYQSLSSGAPAGSKESYTEALRVIAMDRQSNFLLVKLDDPNANVESISVPADQPIGLDNIGNTCYLNSLLQYYYTVKAVRDVVIDFDQHRMSLNDEDIKKKRVGGRAVAKPEIIKAQKFVEELRNLFESLKTASSRSVKPTRELAELTIFSSAAEANFRRASISSPGPPNLAQILNSPLSTVYGPEGPPPSVPSRPSPIPVEDKKDEKDDIEMIDRPIENNVDDDDTSSEATLVDMDQLPPYNEVIKQDREMAVRGRSMSNAVLETGSTIIPIEQEKAPEDSSAFEEDPAAANKDENSLNTEVVYAPPDKPPPVPPRNKSGLVIQTNDSRDLIADDELWKFGSQQDVTEVIGNVMFRLQCAIQPTSIDEATGEQIDSVRDTFFGANAVYLQKAQKLERKVEPWANLIVFPPVTGSRDIYEALDVVFDEQIVEIDNTYIPQRSSISKLPPILQIQIQRTAYDPVKQTAWKNRNPVTFPETIYLDRYMDSEEPDSALMQRRKETWNWKNKLKNLETRRAALLTTETPLTVPEALAATKDFISALQEEEIEGVEVDPSLNDSLEQRIAEVNQELADIELEMTQLNRKLNEQFTSMRQYEYKLQTVFIHRGEAGGGHYWIYVYDFEHDVWREYNDEYVTVVKDRRRIFDNQPSGGTPYYLAYVRNQDKNELVNAVSREVHEVQMTDVTQGWSEQMDMDEGIGMDMDGEEEKRSDIKHVENIKPRELRPMPPLVGPTGTKPWQPGEIIDLDAWNQQ</sequence>
<dbReference type="Proteomes" id="UP000258309">
    <property type="component" value="Unassembled WGS sequence"/>
</dbReference>
<feature type="region of interest" description="Disordered" evidence="8">
    <location>
        <begin position="1293"/>
        <end position="1326"/>
    </location>
</feature>
<dbReference type="Pfam" id="PF00443">
    <property type="entry name" value="UCH"/>
    <property type="match status" value="2"/>
</dbReference>
<evidence type="ECO:0000256" key="6">
    <source>
        <dbReference type="ARBA" id="ARBA00022807"/>
    </source>
</evidence>
<evidence type="ECO:0000256" key="5">
    <source>
        <dbReference type="ARBA" id="ARBA00022801"/>
    </source>
</evidence>
<feature type="coiled-coil region" evidence="7">
    <location>
        <begin position="1132"/>
        <end position="1159"/>
    </location>
</feature>
<feature type="compositionally biased region" description="Pro residues" evidence="8">
    <location>
        <begin position="761"/>
        <end position="774"/>
    </location>
</feature>
<comment type="catalytic activity">
    <reaction evidence="1">
        <text>Thiol-dependent hydrolysis of ester, thioester, amide, peptide and isopeptide bonds formed by the C-terminal Gly of ubiquitin (a 76-residue protein attached to proteins as an intracellular targeting signal).</text>
        <dbReference type="EC" id="3.4.19.12"/>
    </reaction>
</comment>
<evidence type="ECO:0000256" key="1">
    <source>
        <dbReference type="ARBA" id="ARBA00000707"/>
    </source>
</evidence>
<dbReference type="EC" id="3.4.19.12" evidence="2"/>
<dbReference type="OMA" id="MDIGDAY"/>
<evidence type="ECO:0000256" key="8">
    <source>
        <dbReference type="SAM" id="MobiDB-lite"/>
    </source>
</evidence>
<organism evidence="10 11">
    <name type="scientific">Scytalidium lignicola</name>
    <name type="common">Hyphomycete</name>
    <dbReference type="NCBI Taxonomy" id="5539"/>
    <lineage>
        <taxon>Eukaryota</taxon>
        <taxon>Fungi</taxon>
        <taxon>Dikarya</taxon>
        <taxon>Ascomycota</taxon>
        <taxon>Pezizomycotina</taxon>
        <taxon>Leotiomycetes</taxon>
        <taxon>Leotiomycetes incertae sedis</taxon>
        <taxon>Scytalidium</taxon>
    </lineage>
</organism>
<dbReference type="InterPro" id="IPR038765">
    <property type="entry name" value="Papain-like_cys_pep_sf"/>
</dbReference>
<dbReference type="InterPro" id="IPR028889">
    <property type="entry name" value="USP"/>
</dbReference>
<dbReference type="SUPFAM" id="SSF54001">
    <property type="entry name" value="Cysteine proteinases"/>
    <property type="match status" value="1"/>
</dbReference>
<keyword evidence="6" id="KW-0788">Thiol protease</keyword>
<dbReference type="GO" id="GO:0070628">
    <property type="term" value="F:proteasome binding"/>
    <property type="evidence" value="ECO:0007669"/>
    <property type="project" value="TreeGrafter"/>
</dbReference>
<dbReference type="InterPro" id="IPR044635">
    <property type="entry name" value="UBP14-like"/>
</dbReference>
<dbReference type="InterPro" id="IPR001394">
    <property type="entry name" value="Peptidase_C19_UCH"/>
</dbReference>
<feature type="domain" description="USP" evidence="9">
    <location>
        <begin position="630"/>
        <end position="1236"/>
    </location>
</feature>
<evidence type="ECO:0000259" key="9">
    <source>
        <dbReference type="PROSITE" id="PS50235"/>
    </source>
</evidence>
<keyword evidence="5" id="KW-0378">Hydrolase</keyword>
<dbReference type="GO" id="GO:0016579">
    <property type="term" value="P:protein deubiquitination"/>
    <property type="evidence" value="ECO:0007669"/>
    <property type="project" value="InterPro"/>
</dbReference>
<dbReference type="PANTHER" id="PTHR43982:SF6">
    <property type="entry name" value="UBIQUITIN CARBOXYL-TERMINAL HYDROLASE 2-RELATED"/>
    <property type="match status" value="1"/>
</dbReference>
<dbReference type="GO" id="GO:0004843">
    <property type="term" value="F:cysteine-type deubiquitinase activity"/>
    <property type="evidence" value="ECO:0007669"/>
    <property type="project" value="UniProtKB-EC"/>
</dbReference>
<evidence type="ECO:0000313" key="10">
    <source>
        <dbReference type="EMBL" id="RFU24568.1"/>
    </source>
</evidence>
<evidence type="ECO:0000256" key="7">
    <source>
        <dbReference type="SAM" id="Coils"/>
    </source>
</evidence>
<proteinExistence type="predicted"/>
<keyword evidence="3" id="KW-0645">Protease</keyword>
<reference evidence="10 11" key="1">
    <citation type="submission" date="2018-05" db="EMBL/GenBank/DDBJ databases">
        <title>Draft genome sequence of Scytalidium lignicola DSM 105466, a ubiquitous saprotrophic fungus.</title>
        <authorList>
            <person name="Buettner E."/>
            <person name="Gebauer A.M."/>
            <person name="Hofrichter M."/>
            <person name="Liers C."/>
            <person name="Kellner H."/>
        </authorList>
    </citation>
    <scope>NUCLEOTIDE SEQUENCE [LARGE SCALE GENOMIC DNA]</scope>
    <source>
        <strain evidence="10 11">DSM 105466</strain>
    </source>
</reference>
<accession>A0A3E2GU33</accession>
<dbReference type="PROSITE" id="PS50235">
    <property type="entry name" value="USP_3"/>
    <property type="match status" value="1"/>
</dbReference>
<dbReference type="GO" id="GO:0061136">
    <property type="term" value="P:regulation of proteasomal protein catabolic process"/>
    <property type="evidence" value="ECO:0007669"/>
    <property type="project" value="TreeGrafter"/>
</dbReference>